<comment type="caution">
    <text evidence="9">The sequence shown here is derived from an EMBL/GenBank/DDBJ whole genome shotgun (WGS) entry which is preliminary data.</text>
</comment>
<evidence type="ECO:0000256" key="2">
    <source>
        <dbReference type="ARBA" id="ARBA00022723"/>
    </source>
</evidence>
<dbReference type="EMBL" id="LKHV01000011">
    <property type="protein sequence ID" value="KRG17861.1"/>
    <property type="molecule type" value="Genomic_DNA"/>
</dbReference>
<dbReference type="PANTHER" id="PTHR22726:SF1">
    <property type="entry name" value="METALLOENDOPEPTIDASE OMA1, MITOCHONDRIAL"/>
    <property type="match status" value="1"/>
</dbReference>
<organism evidence="9">
    <name type="scientific">Candidatus Berkiella cookevillensis</name>
    <dbReference type="NCBI Taxonomy" id="437022"/>
    <lineage>
        <taxon>Bacteria</taxon>
        <taxon>Pseudomonadati</taxon>
        <taxon>Pseudomonadota</taxon>
        <taxon>Gammaproteobacteria</taxon>
        <taxon>Candidatus Berkiellales</taxon>
        <taxon>Candidatus Berkiellaceae</taxon>
        <taxon>Candidatus Berkiella</taxon>
    </lineage>
</organism>
<evidence type="ECO:0000259" key="8">
    <source>
        <dbReference type="Pfam" id="PF01435"/>
    </source>
</evidence>
<dbReference type="InterPro" id="IPR001915">
    <property type="entry name" value="Peptidase_M48"/>
</dbReference>
<dbReference type="CDD" id="cd07332">
    <property type="entry name" value="M48C_Oma1_like"/>
    <property type="match status" value="1"/>
</dbReference>
<comment type="similarity">
    <text evidence="6">Belongs to the peptidase M48 family.</text>
</comment>
<proteinExistence type="inferred from homology"/>
<evidence type="ECO:0000256" key="6">
    <source>
        <dbReference type="RuleBase" id="RU003983"/>
    </source>
</evidence>
<keyword evidence="2" id="KW-0479">Metal-binding</keyword>
<dbReference type="Gene3D" id="3.30.2010.10">
    <property type="entry name" value="Metalloproteases ('zincins'), catalytic domain"/>
    <property type="match status" value="1"/>
</dbReference>
<dbReference type="GO" id="GO:0046872">
    <property type="term" value="F:metal ion binding"/>
    <property type="evidence" value="ECO:0007669"/>
    <property type="project" value="UniProtKB-KW"/>
</dbReference>
<dbReference type="PANTHER" id="PTHR22726">
    <property type="entry name" value="METALLOENDOPEPTIDASE OMA1"/>
    <property type="match status" value="1"/>
</dbReference>
<dbReference type="GO" id="GO:0004222">
    <property type="term" value="F:metalloendopeptidase activity"/>
    <property type="evidence" value="ECO:0007669"/>
    <property type="project" value="InterPro"/>
</dbReference>
<dbReference type="STRING" id="437022.CC99x_01984"/>
<dbReference type="GO" id="GO:0016020">
    <property type="term" value="C:membrane"/>
    <property type="evidence" value="ECO:0007669"/>
    <property type="project" value="TreeGrafter"/>
</dbReference>
<keyword evidence="7" id="KW-0812">Transmembrane</keyword>
<evidence type="ECO:0000313" key="10">
    <source>
        <dbReference type="EMBL" id="MCS5709032.1"/>
    </source>
</evidence>
<dbReference type="GO" id="GO:0051603">
    <property type="term" value="P:proteolysis involved in protein catabolic process"/>
    <property type="evidence" value="ECO:0007669"/>
    <property type="project" value="TreeGrafter"/>
</dbReference>
<reference evidence="10" key="3">
    <citation type="submission" date="2021-06" db="EMBL/GenBank/DDBJ databases">
        <title>Genomic Description and Analysis of Intracellular Bacteria, Candidatus Berkiella cookevillensis and Candidatus Berkiella aquae.</title>
        <authorList>
            <person name="Kidane D.T."/>
            <person name="Mehari Y.T."/>
            <person name="Rice F.C."/>
            <person name="Arivett B.A."/>
            <person name="Farone A.L."/>
            <person name="Berk S.G."/>
            <person name="Farone M.B."/>
        </authorList>
    </citation>
    <scope>NUCLEOTIDE SEQUENCE</scope>
    <source>
        <strain evidence="10">CC99</strain>
    </source>
</reference>
<feature type="domain" description="Peptidase M48" evidence="8">
    <location>
        <begin position="161"/>
        <end position="327"/>
    </location>
</feature>
<keyword evidence="1 6" id="KW-0645">Protease</keyword>
<dbReference type="EMBL" id="LKHV02000001">
    <property type="protein sequence ID" value="MCS5709032.1"/>
    <property type="molecule type" value="Genomic_DNA"/>
</dbReference>
<keyword evidence="3 6" id="KW-0378">Hydrolase</keyword>
<evidence type="ECO:0000256" key="1">
    <source>
        <dbReference type="ARBA" id="ARBA00022670"/>
    </source>
</evidence>
<evidence type="ECO:0000256" key="3">
    <source>
        <dbReference type="ARBA" id="ARBA00022801"/>
    </source>
</evidence>
<dbReference type="Proteomes" id="UP000051494">
    <property type="component" value="Unassembled WGS sequence"/>
</dbReference>
<keyword evidence="4 6" id="KW-0862">Zinc</keyword>
<reference evidence="10" key="2">
    <citation type="journal article" date="2016" name="Genome Announc.">
        <title>Draft Genome Sequences of Two Novel Amoeba-Resistant Intranuclear Bacteria, 'Candidatus Berkiella cookevillensis' and 'Candidatus Berkiella aquae'.</title>
        <authorList>
            <person name="Mehari Y.T."/>
            <person name="Arivett B.A."/>
            <person name="Farone A.L."/>
            <person name="Gunderson J.H."/>
            <person name="Farone M.B."/>
        </authorList>
    </citation>
    <scope>NUCLEOTIDE SEQUENCE</scope>
    <source>
        <strain evidence="10">CC99</strain>
    </source>
</reference>
<evidence type="ECO:0000313" key="9">
    <source>
        <dbReference type="EMBL" id="KRG17861.1"/>
    </source>
</evidence>
<dbReference type="Pfam" id="PF01435">
    <property type="entry name" value="Peptidase_M48"/>
    <property type="match status" value="1"/>
</dbReference>
<dbReference type="AlphaFoldDB" id="A0A0Q9YB25"/>
<keyword evidence="11" id="KW-1185">Reference proteome</keyword>
<keyword evidence="5 6" id="KW-0482">Metalloprotease</keyword>
<accession>A0A0Q9YB25</accession>
<evidence type="ECO:0000256" key="4">
    <source>
        <dbReference type="ARBA" id="ARBA00022833"/>
    </source>
</evidence>
<name>A0A0Q9YB25_9GAMM</name>
<protein>
    <submittedName>
        <fullName evidence="10">M48 family metallopeptidase</fullName>
    </submittedName>
    <submittedName>
        <fullName evidence="9">TPR repeat-containing protein YfgC</fullName>
    </submittedName>
</protein>
<comment type="cofactor">
    <cofactor evidence="6">
        <name>Zn(2+)</name>
        <dbReference type="ChEBI" id="CHEBI:29105"/>
    </cofactor>
    <text evidence="6">Binds 1 zinc ion per subunit.</text>
</comment>
<gene>
    <name evidence="9" type="primary">yfgC_2</name>
    <name evidence="10" type="ORF">CC99x_008965</name>
    <name evidence="9" type="ORF">CC99x_01984</name>
</gene>
<feature type="transmembrane region" description="Helical" evidence="7">
    <location>
        <begin position="102"/>
        <end position="124"/>
    </location>
</feature>
<evidence type="ECO:0000256" key="5">
    <source>
        <dbReference type="ARBA" id="ARBA00023049"/>
    </source>
</evidence>
<dbReference type="RefSeq" id="WP_057625091.1">
    <property type="nucleotide sequence ID" value="NZ_LKHV02000001.1"/>
</dbReference>
<dbReference type="OrthoDB" id="15218at2"/>
<keyword evidence="7" id="KW-0472">Membrane</keyword>
<dbReference type="InterPro" id="IPR051156">
    <property type="entry name" value="Mito/Outer_Membr_Metalloprot"/>
</dbReference>
<evidence type="ECO:0000313" key="11">
    <source>
        <dbReference type="Proteomes" id="UP000051494"/>
    </source>
</evidence>
<reference evidence="9" key="1">
    <citation type="submission" date="2015-09" db="EMBL/GenBank/DDBJ databases">
        <title>Draft Genome Sequences of Two Novel Amoeba-resistant Intranuclear Bacteria, Candidatus Berkiella cookevillensis and Candidatus Berkiella aquae.</title>
        <authorList>
            <person name="Mehari Y.T."/>
            <person name="Arivett B.A."/>
            <person name="Farone A.L."/>
            <person name="Gunderson J.H."/>
            <person name="Farone M.B."/>
        </authorList>
    </citation>
    <scope>NUCLEOTIDE SEQUENCE [LARGE SCALE GENOMIC DNA]</scope>
    <source>
        <strain evidence="9">CC99</strain>
    </source>
</reference>
<keyword evidence="7" id="KW-1133">Transmembrane helix</keyword>
<evidence type="ECO:0000256" key="7">
    <source>
        <dbReference type="SAM" id="Phobius"/>
    </source>
</evidence>
<sequence>MSTTPIKARFFDGQSIKPQEANISLKADIIQISLEDKIYTWPCKELLIIERPHEGKASVIGCKNMMGARIIIEDDAFYRTLEPLVPESNIKLSHVHHPWRKISILLVVLAAIFAFVLFGIPYFAPSIARIIPHKWDNALGAFFIAETLKGSNYCTQEEGSQALQKIIHRLTEHQSLEQAFNIKVVDIHDINAFAAPGYHIIILKGLIDTANTPEEVAGVLAHEMSHSIQHHPTAGLISQLGIKIIVASAFSSFPDLGLSLVNFSYSRQKEYEADEIGVRILNEANLDASGLAKFFNTIIQHAGDSDEFSVYLSTHPSSKDRIARVKALNKIKNAEPLLTKKEWQDLRNICKKKEKIE</sequence>